<protein>
    <recommendedName>
        <fullName evidence="2">BTB domain-containing protein</fullName>
    </recommendedName>
</protein>
<feature type="compositionally biased region" description="Basic and acidic residues" evidence="1">
    <location>
        <begin position="518"/>
        <end position="529"/>
    </location>
</feature>
<evidence type="ECO:0000256" key="1">
    <source>
        <dbReference type="SAM" id="MobiDB-lite"/>
    </source>
</evidence>
<dbReference type="AlphaFoldDB" id="A0AAV9W8V0"/>
<comment type="caution">
    <text evidence="3">The sequence shown here is derived from an EMBL/GenBank/DDBJ whole genome shotgun (WGS) entry which is preliminary data.</text>
</comment>
<feature type="compositionally biased region" description="Polar residues" evidence="1">
    <location>
        <begin position="478"/>
        <end position="488"/>
    </location>
</feature>
<organism evidence="3 4">
    <name type="scientific">Arthrobotrys musiformis</name>
    <dbReference type="NCBI Taxonomy" id="47236"/>
    <lineage>
        <taxon>Eukaryota</taxon>
        <taxon>Fungi</taxon>
        <taxon>Dikarya</taxon>
        <taxon>Ascomycota</taxon>
        <taxon>Pezizomycotina</taxon>
        <taxon>Orbiliomycetes</taxon>
        <taxon>Orbiliales</taxon>
        <taxon>Orbiliaceae</taxon>
        <taxon>Arthrobotrys</taxon>
    </lineage>
</organism>
<sequence length="553" mass="62103">MSESKRDPFERLNPFRKFKKRNEDNDPSTGRSPLRTVVSVSTMPLSNDPDPTPQPSATGITTTPAKQQQDPTIIGQPGSPLGHQPPNPDYTPWTRRKDGEESPLFRKSLIGLRPYSPQPTGGVPDDMKIPHGLENPATKKEKGPDGLKEEVSKGNVEDQKDGVAGSDDHSDDDDAMTDDHDEDWEDARHRRKKVKLSAEVLASPQIRLILDHTDVSDHDEKVTFYVHLGLLEKSSFLLACISPHTTELILDHRLKPYAVDAVIKYLYTGDIDISHQFGTVEDSETDFDKLTTVEWTSCYLGVPPCRQLAFHKIETLYRAFEFGYNHSAAQNRVKMTKWIYGLDEEYVEPDGWVHRMRRRVLAGWCRDLSTIQNDQKLLESFEDILSEFPTFSFDLEEFLTERAREEPKMKHRLDAFKQAEKSGTERFARRRALMFPGTLAHPSKLQLPVLQPKKGTHQLPIIPSDRLSSVTPGTAGFSLSANAPSFTPVTPKPLAGDGLGGKTPVHKASADSITPGKPDTEPKSEEPPLRKRASRISRFDKVAKFLGSKSIRQ</sequence>
<gene>
    <name evidence="3" type="ORF">TWF481_006547</name>
</gene>
<proteinExistence type="predicted"/>
<reference evidence="3 4" key="1">
    <citation type="submission" date="2023-08" db="EMBL/GenBank/DDBJ databases">
        <authorList>
            <person name="Palmer J.M."/>
        </authorList>
    </citation>
    <scope>NUCLEOTIDE SEQUENCE [LARGE SCALE GENOMIC DNA]</scope>
    <source>
        <strain evidence="3 4">TWF481</strain>
    </source>
</reference>
<dbReference type="CDD" id="cd18186">
    <property type="entry name" value="BTB_POZ_ZBTB_KLHL-like"/>
    <property type="match status" value="1"/>
</dbReference>
<keyword evidence="4" id="KW-1185">Reference proteome</keyword>
<evidence type="ECO:0000313" key="4">
    <source>
        <dbReference type="Proteomes" id="UP001370758"/>
    </source>
</evidence>
<dbReference type="PROSITE" id="PS50097">
    <property type="entry name" value="BTB"/>
    <property type="match status" value="1"/>
</dbReference>
<feature type="compositionally biased region" description="Acidic residues" evidence="1">
    <location>
        <begin position="169"/>
        <end position="180"/>
    </location>
</feature>
<feature type="compositionally biased region" description="Polar residues" evidence="1">
    <location>
        <begin position="55"/>
        <end position="71"/>
    </location>
</feature>
<dbReference type="EMBL" id="JAVHJL010000004">
    <property type="protein sequence ID" value="KAK6504608.1"/>
    <property type="molecule type" value="Genomic_DNA"/>
</dbReference>
<accession>A0AAV9W8V0</accession>
<feature type="region of interest" description="Disordered" evidence="1">
    <location>
        <begin position="1"/>
        <end position="180"/>
    </location>
</feature>
<name>A0AAV9W8V0_9PEZI</name>
<dbReference type="InterPro" id="IPR000210">
    <property type="entry name" value="BTB/POZ_dom"/>
</dbReference>
<dbReference type="Proteomes" id="UP001370758">
    <property type="component" value="Unassembled WGS sequence"/>
</dbReference>
<feature type="compositionally biased region" description="Basic and acidic residues" evidence="1">
    <location>
        <begin position="1"/>
        <end position="10"/>
    </location>
</feature>
<feature type="domain" description="BTB" evidence="2">
    <location>
        <begin position="213"/>
        <end position="275"/>
    </location>
</feature>
<feature type="compositionally biased region" description="Basic and acidic residues" evidence="1">
    <location>
        <begin position="125"/>
        <end position="161"/>
    </location>
</feature>
<feature type="compositionally biased region" description="Basic and acidic residues" evidence="1">
    <location>
        <begin position="95"/>
        <end position="104"/>
    </location>
</feature>
<evidence type="ECO:0000259" key="2">
    <source>
        <dbReference type="PROSITE" id="PS50097"/>
    </source>
</evidence>
<evidence type="ECO:0000313" key="3">
    <source>
        <dbReference type="EMBL" id="KAK6504608.1"/>
    </source>
</evidence>
<feature type="region of interest" description="Disordered" evidence="1">
    <location>
        <begin position="478"/>
        <end position="536"/>
    </location>
</feature>